<dbReference type="Pfam" id="PF04452">
    <property type="entry name" value="Methyltrans_RNA"/>
    <property type="match status" value="1"/>
</dbReference>
<evidence type="ECO:0000256" key="4">
    <source>
        <dbReference type="ARBA" id="ARBA00013673"/>
    </source>
</evidence>
<organism evidence="15 16">
    <name type="scientific">SAR86 cluster bacterium</name>
    <dbReference type="NCBI Taxonomy" id="2030880"/>
    <lineage>
        <taxon>Bacteria</taxon>
        <taxon>Pseudomonadati</taxon>
        <taxon>Pseudomonadota</taxon>
        <taxon>Gammaproteobacteria</taxon>
        <taxon>SAR86 cluster</taxon>
    </lineage>
</organism>
<keyword evidence="9 12" id="KW-0949">S-adenosyl-L-methionine</keyword>
<dbReference type="CDD" id="cd18084">
    <property type="entry name" value="RsmE-like"/>
    <property type="match status" value="1"/>
</dbReference>
<evidence type="ECO:0000256" key="2">
    <source>
        <dbReference type="ARBA" id="ARBA00005528"/>
    </source>
</evidence>
<evidence type="ECO:0000256" key="9">
    <source>
        <dbReference type="ARBA" id="ARBA00022691"/>
    </source>
</evidence>
<name>A0A520MVJ1_9GAMM</name>
<comment type="caution">
    <text evidence="15">The sequence shown here is derived from an EMBL/GenBank/DDBJ whole genome shotgun (WGS) entry which is preliminary data.</text>
</comment>
<comment type="catalytic activity">
    <reaction evidence="11 12">
        <text>uridine(1498) in 16S rRNA + S-adenosyl-L-methionine = N(3)-methyluridine(1498) in 16S rRNA + S-adenosyl-L-homocysteine + H(+)</text>
        <dbReference type="Rhea" id="RHEA:42920"/>
        <dbReference type="Rhea" id="RHEA-COMP:10283"/>
        <dbReference type="Rhea" id="RHEA-COMP:10284"/>
        <dbReference type="ChEBI" id="CHEBI:15378"/>
        <dbReference type="ChEBI" id="CHEBI:57856"/>
        <dbReference type="ChEBI" id="CHEBI:59789"/>
        <dbReference type="ChEBI" id="CHEBI:65315"/>
        <dbReference type="ChEBI" id="CHEBI:74502"/>
        <dbReference type="EC" id="2.1.1.193"/>
    </reaction>
</comment>
<protein>
    <recommendedName>
        <fullName evidence="4 12">Ribosomal RNA small subunit methyltransferase E</fullName>
        <ecNumber evidence="3 12">2.1.1.193</ecNumber>
    </recommendedName>
</protein>
<gene>
    <name evidence="15" type="ORF">EVA94_01535</name>
</gene>
<dbReference type="SUPFAM" id="SSF88697">
    <property type="entry name" value="PUA domain-like"/>
    <property type="match status" value="1"/>
</dbReference>
<dbReference type="InterPro" id="IPR046887">
    <property type="entry name" value="RsmE_PUA-like"/>
</dbReference>
<proteinExistence type="inferred from homology"/>
<keyword evidence="8 12" id="KW-0808">Transferase</keyword>
<evidence type="ECO:0000256" key="10">
    <source>
        <dbReference type="ARBA" id="ARBA00025699"/>
    </source>
</evidence>
<dbReference type="PANTHER" id="PTHR30027:SF3">
    <property type="entry name" value="16S RRNA (URACIL(1498)-N(3))-METHYLTRANSFERASE"/>
    <property type="match status" value="1"/>
</dbReference>
<evidence type="ECO:0000256" key="5">
    <source>
        <dbReference type="ARBA" id="ARBA00022490"/>
    </source>
</evidence>
<dbReference type="GO" id="GO:0005737">
    <property type="term" value="C:cytoplasm"/>
    <property type="evidence" value="ECO:0007669"/>
    <property type="project" value="UniProtKB-SubCell"/>
</dbReference>
<evidence type="ECO:0000256" key="12">
    <source>
        <dbReference type="PIRNR" id="PIRNR015601"/>
    </source>
</evidence>
<evidence type="ECO:0000256" key="11">
    <source>
        <dbReference type="ARBA" id="ARBA00047944"/>
    </source>
</evidence>
<comment type="subcellular location">
    <subcellularLocation>
        <location evidence="1 12">Cytoplasm</location>
    </subcellularLocation>
</comment>
<evidence type="ECO:0000256" key="6">
    <source>
        <dbReference type="ARBA" id="ARBA00022552"/>
    </source>
</evidence>
<dbReference type="Proteomes" id="UP000315498">
    <property type="component" value="Unassembled WGS sequence"/>
</dbReference>
<dbReference type="PIRSF" id="PIRSF015601">
    <property type="entry name" value="MTase_slr0722"/>
    <property type="match status" value="1"/>
</dbReference>
<dbReference type="PANTHER" id="PTHR30027">
    <property type="entry name" value="RIBOSOMAL RNA SMALL SUBUNIT METHYLTRANSFERASE E"/>
    <property type="match status" value="1"/>
</dbReference>
<feature type="domain" description="Ribosomal RNA small subunit methyltransferase E PUA-like" evidence="14">
    <location>
        <begin position="20"/>
        <end position="63"/>
    </location>
</feature>
<evidence type="ECO:0000259" key="13">
    <source>
        <dbReference type="Pfam" id="PF04452"/>
    </source>
</evidence>
<dbReference type="EC" id="2.1.1.193" evidence="3 12"/>
<dbReference type="Pfam" id="PF20260">
    <property type="entry name" value="PUA_4"/>
    <property type="match status" value="1"/>
</dbReference>
<dbReference type="AlphaFoldDB" id="A0A520MVJ1"/>
<accession>A0A520MVJ1</accession>
<dbReference type="NCBIfam" id="TIGR00046">
    <property type="entry name" value="RsmE family RNA methyltransferase"/>
    <property type="match status" value="1"/>
</dbReference>
<keyword evidence="5 12" id="KW-0963">Cytoplasm</keyword>
<dbReference type="InterPro" id="IPR006700">
    <property type="entry name" value="RsmE"/>
</dbReference>
<evidence type="ECO:0000256" key="7">
    <source>
        <dbReference type="ARBA" id="ARBA00022603"/>
    </source>
</evidence>
<dbReference type="InterPro" id="IPR029026">
    <property type="entry name" value="tRNA_m1G_MTases_N"/>
</dbReference>
<evidence type="ECO:0000256" key="8">
    <source>
        <dbReference type="ARBA" id="ARBA00022679"/>
    </source>
</evidence>
<comment type="function">
    <text evidence="10 12">Specifically methylates the N3 position of the uracil ring of uridine 1498 (m3U1498) in 16S rRNA. Acts on the fully assembled 30S ribosomal subunit.</text>
</comment>
<dbReference type="InterPro" id="IPR029028">
    <property type="entry name" value="Alpha/beta_knot_MTases"/>
</dbReference>
<evidence type="ECO:0000313" key="16">
    <source>
        <dbReference type="Proteomes" id="UP000315498"/>
    </source>
</evidence>
<reference evidence="15 16" key="1">
    <citation type="submission" date="2019-02" db="EMBL/GenBank/DDBJ databases">
        <title>Prokaryotic population dynamics and viral predation in marine succession experiment using metagenomics: the confinement effect.</title>
        <authorList>
            <person name="Haro-Moreno J.M."/>
            <person name="Rodriguez-Valera F."/>
            <person name="Lopez-Perez M."/>
        </authorList>
    </citation>
    <scope>NUCLEOTIDE SEQUENCE [LARGE SCALE GENOMIC DNA]</scope>
    <source>
        <strain evidence="15">MED-G161</strain>
    </source>
</reference>
<feature type="domain" description="Ribosomal RNA small subunit methyltransferase E methyltransferase" evidence="13">
    <location>
        <begin position="77"/>
        <end position="238"/>
    </location>
</feature>
<dbReference type="GO" id="GO:0070475">
    <property type="term" value="P:rRNA base methylation"/>
    <property type="evidence" value="ECO:0007669"/>
    <property type="project" value="TreeGrafter"/>
</dbReference>
<dbReference type="InterPro" id="IPR046886">
    <property type="entry name" value="RsmE_MTase_dom"/>
</dbReference>
<sequence length="245" mass="27886">MRIHRVYCKSVSEPDKKFNIDDTQSHHLIKALRLKEEDLIEVFDGNGNSGICKIVELSNKKCKAFRVDDIKKDKPPKRKLTAVIPFIKRSNFNFMIQKLTEIGVNNFIIYKSDLSDQSIVKKDLGKILEKIEEITISVCKQCGNNFLPSVSNCSSLEDAIRQIDSDNKIYIFDTEASDYFVQEELGDSSSVTVITGPESGFSKYELEIITNNKDVKKRYLGKNILRSETAPIVVSSIIRNHFGRI</sequence>
<evidence type="ECO:0000259" key="14">
    <source>
        <dbReference type="Pfam" id="PF20260"/>
    </source>
</evidence>
<evidence type="ECO:0000256" key="3">
    <source>
        <dbReference type="ARBA" id="ARBA00012328"/>
    </source>
</evidence>
<comment type="similarity">
    <text evidence="2 12">Belongs to the RNA methyltransferase RsmE family.</text>
</comment>
<dbReference type="InterPro" id="IPR015947">
    <property type="entry name" value="PUA-like_sf"/>
</dbReference>
<evidence type="ECO:0000313" key="15">
    <source>
        <dbReference type="EMBL" id="RZO25209.1"/>
    </source>
</evidence>
<dbReference type="EMBL" id="SHBG01000009">
    <property type="protein sequence ID" value="RZO25209.1"/>
    <property type="molecule type" value="Genomic_DNA"/>
</dbReference>
<dbReference type="SUPFAM" id="SSF75217">
    <property type="entry name" value="alpha/beta knot"/>
    <property type="match status" value="1"/>
</dbReference>
<keyword evidence="7 12" id="KW-0489">Methyltransferase</keyword>
<dbReference type="GO" id="GO:0070042">
    <property type="term" value="F:rRNA (uridine-N3-)-methyltransferase activity"/>
    <property type="evidence" value="ECO:0007669"/>
    <property type="project" value="TreeGrafter"/>
</dbReference>
<keyword evidence="6 12" id="KW-0698">rRNA processing</keyword>
<dbReference type="Gene3D" id="2.40.240.20">
    <property type="entry name" value="Hypothetical PUA domain-like, domain 1"/>
    <property type="match status" value="1"/>
</dbReference>
<dbReference type="Gene3D" id="3.40.1280.10">
    <property type="match status" value="1"/>
</dbReference>
<evidence type="ECO:0000256" key="1">
    <source>
        <dbReference type="ARBA" id="ARBA00004496"/>
    </source>
</evidence>